<dbReference type="Pfam" id="PF01694">
    <property type="entry name" value="Rhomboid"/>
    <property type="match status" value="1"/>
</dbReference>
<evidence type="ECO:0000313" key="9">
    <source>
        <dbReference type="Proteomes" id="UP000620550"/>
    </source>
</evidence>
<evidence type="ECO:0000256" key="2">
    <source>
        <dbReference type="ARBA" id="ARBA00022692"/>
    </source>
</evidence>
<protein>
    <submittedName>
        <fullName evidence="8">Rhomboid family intramembrane serine protease</fullName>
    </submittedName>
</protein>
<sequence length="291" mass="32975">MKESVLKAFWRDTYQGPSPVPYIISAQVLLFVAIHLFDLIQDLGLINFSLYNYVVRDFTLPLSFLQFLQQPWSLISYPFVYTGLLSLLFDCLWLFWMGNTFLNFLNRRQFLFIFISAVLLGGLSYPIFGTIPAFQNSAQVSYQGVSFALAALVTSIAALVPRSEIRLFLIGNISLKNLAIAYVALSVIFIGMVNKAGAVSFLFAALWGLVVTRALQQGNDFSSFFQLQKRSKLKVVHHGKAFKSTMKYRHQSDLPNQEEIDEILDKISVEGYESLTSQEKEVLFKASDSER</sequence>
<feature type="transmembrane region" description="Helical" evidence="5">
    <location>
        <begin position="140"/>
        <end position="160"/>
    </location>
</feature>
<evidence type="ECO:0000313" key="8">
    <source>
        <dbReference type="EMBL" id="GHE41043.1"/>
    </source>
</evidence>
<keyword evidence="8" id="KW-0378">Hydrolase</keyword>
<keyword evidence="4 5" id="KW-0472">Membrane</keyword>
<keyword evidence="8" id="KW-0645">Protease</keyword>
<feature type="domain" description="Peptidase S54 rhomboid" evidence="6">
    <location>
        <begin position="69"/>
        <end position="211"/>
    </location>
</feature>
<dbReference type="SUPFAM" id="SSF144091">
    <property type="entry name" value="Rhomboid-like"/>
    <property type="match status" value="1"/>
</dbReference>
<feature type="transmembrane region" description="Helical" evidence="5">
    <location>
        <begin position="196"/>
        <end position="215"/>
    </location>
</feature>
<keyword evidence="3 5" id="KW-1133">Transmembrane helix</keyword>
<feature type="transmembrane region" description="Helical" evidence="5">
    <location>
        <begin position="110"/>
        <end position="128"/>
    </location>
</feature>
<feature type="transmembrane region" description="Helical" evidence="5">
    <location>
        <begin position="20"/>
        <end position="38"/>
    </location>
</feature>
<dbReference type="EMBL" id="BNAF01000009">
    <property type="protein sequence ID" value="GHE41043.1"/>
    <property type="molecule type" value="Genomic_DNA"/>
</dbReference>
<comment type="subcellular location">
    <subcellularLocation>
        <location evidence="1">Membrane</location>
        <topology evidence="1">Multi-pass membrane protein</topology>
    </subcellularLocation>
</comment>
<dbReference type="InterPro" id="IPR046483">
    <property type="entry name" value="DUF6576"/>
</dbReference>
<dbReference type="RefSeq" id="WP_189627059.1">
    <property type="nucleotide sequence ID" value="NZ_BNAF01000009.1"/>
</dbReference>
<dbReference type="InterPro" id="IPR022764">
    <property type="entry name" value="Peptidase_S54_rhomboid_dom"/>
</dbReference>
<organism evidence="8 9">
    <name type="scientific">Sphingobacterium griseoflavum</name>
    <dbReference type="NCBI Taxonomy" id="1474952"/>
    <lineage>
        <taxon>Bacteria</taxon>
        <taxon>Pseudomonadati</taxon>
        <taxon>Bacteroidota</taxon>
        <taxon>Sphingobacteriia</taxon>
        <taxon>Sphingobacteriales</taxon>
        <taxon>Sphingobacteriaceae</taxon>
        <taxon>Sphingobacterium</taxon>
    </lineage>
</organism>
<evidence type="ECO:0000256" key="1">
    <source>
        <dbReference type="ARBA" id="ARBA00004141"/>
    </source>
</evidence>
<evidence type="ECO:0000256" key="3">
    <source>
        <dbReference type="ARBA" id="ARBA00022989"/>
    </source>
</evidence>
<evidence type="ECO:0000259" key="7">
    <source>
        <dbReference type="Pfam" id="PF20216"/>
    </source>
</evidence>
<feature type="transmembrane region" description="Helical" evidence="5">
    <location>
        <begin position="167"/>
        <end position="190"/>
    </location>
</feature>
<keyword evidence="2 5" id="KW-0812">Transmembrane</keyword>
<dbReference type="Proteomes" id="UP000620550">
    <property type="component" value="Unassembled WGS sequence"/>
</dbReference>
<evidence type="ECO:0000256" key="5">
    <source>
        <dbReference type="SAM" id="Phobius"/>
    </source>
</evidence>
<accession>A0ABQ3I1P8</accession>
<comment type="caution">
    <text evidence="8">The sequence shown here is derived from an EMBL/GenBank/DDBJ whole genome shotgun (WGS) entry which is preliminary data.</text>
</comment>
<dbReference type="GO" id="GO:0006508">
    <property type="term" value="P:proteolysis"/>
    <property type="evidence" value="ECO:0007669"/>
    <property type="project" value="UniProtKB-KW"/>
</dbReference>
<dbReference type="Pfam" id="PF20216">
    <property type="entry name" value="DUF6576"/>
    <property type="match status" value="1"/>
</dbReference>
<gene>
    <name evidence="8" type="ORF">GCM10017764_25410</name>
</gene>
<dbReference type="GO" id="GO:0008233">
    <property type="term" value="F:peptidase activity"/>
    <property type="evidence" value="ECO:0007669"/>
    <property type="project" value="UniProtKB-KW"/>
</dbReference>
<evidence type="ECO:0000256" key="4">
    <source>
        <dbReference type="ARBA" id="ARBA00023136"/>
    </source>
</evidence>
<keyword evidence="9" id="KW-1185">Reference proteome</keyword>
<dbReference type="InterPro" id="IPR035952">
    <property type="entry name" value="Rhomboid-like_sf"/>
</dbReference>
<name>A0ABQ3I1P8_9SPHI</name>
<proteinExistence type="predicted"/>
<feature type="transmembrane region" description="Helical" evidence="5">
    <location>
        <begin position="74"/>
        <end position="98"/>
    </location>
</feature>
<feature type="domain" description="DUF6576" evidence="7">
    <location>
        <begin position="256"/>
        <end position="284"/>
    </location>
</feature>
<dbReference type="Gene3D" id="1.20.1540.10">
    <property type="entry name" value="Rhomboid-like"/>
    <property type="match status" value="1"/>
</dbReference>
<evidence type="ECO:0000259" key="6">
    <source>
        <dbReference type="Pfam" id="PF01694"/>
    </source>
</evidence>
<reference evidence="9" key="1">
    <citation type="journal article" date="2019" name="Int. J. Syst. Evol. Microbiol.">
        <title>The Global Catalogue of Microorganisms (GCM) 10K type strain sequencing project: providing services to taxonomists for standard genome sequencing and annotation.</title>
        <authorList>
            <consortium name="The Broad Institute Genomics Platform"/>
            <consortium name="The Broad Institute Genome Sequencing Center for Infectious Disease"/>
            <person name="Wu L."/>
            <person name="Ma J."/>
        </authorList>
    </citation>
    <scope>NUCLEOTIDE SEQUENCE [LARGE SCALE GENOMIC DNA]</scope>
    <source>
        <strain evidence="9">CGMCC 1.12966</strain>
    </source>
</reference>